<feature type="signal peptide" evidence="5">
    <location>
        <begin position="1"/>
        <end position="22"/>
    </location>
</feature>
<dbReference type="RefSeq" id="WP_063974750.1">
    <property type="nucleotide sequence ID" value="NZ_LQWZ01000012.1"/>
</dbReference>
<evidence type="ECO:0000256" key="4">
    <source>
        <dbReference type="ARBA" id="ARBA00022729"/>
    </source>
</evidence>
<evidence type="ECO:0000256" key="1">
    <source>
        <dbReference type="ARBA" id="ARBA00004193"/>
    </source>
</evidence>
<protein>
    <recommendedName>
        <fullName evidence="6">Fe/B12 periplasmic-binding domain-containing protein</fullName>
    </recommendedName>
</protein>
<gene>
    <name evidence="7" type="ORF">AWH48_02110</name>
</gene>
<keyword evidence="4 5" id="KW-0732">Signal</keyword>
<dbReference type="Proteomes" id="UP000077271">
    <property type="component" value="Unassembled WGS sequence"/>
</dbReference>
<dbReference type="PROSITE" id="PS50983">
    <property type="entry name" value="FE_B12_PBP"/>
    <property type="match status" value="1"/>
</dbReference>
<evidence type="ECO:0000259" key="6">
    <source>
        <dbReference type="PROSITE" id="PS50983"/>
    </source>
</evidence>
<dbReference type="AlphaFoldDB" id="A0A177KWU0"/>
<organism evidence="7 8">
    <name type="scientific">Domibacillus aminovorans</name>
    <dbReference type="NCBI Taxonomy" id="29332"/>
    <lineage>
        <taxon>Bacteria</taxon>
        <taxon>Bacillati</taxon>
        <taxon>Bacillota</taxon>
        <taxon>Bacilli</taxon>
        <taxon>Bacillales</taxon>
        <taxon>Bacillaceae</taxon>
        <taxon>Domibacillus</taxon>
    </lineage>
</organism>
<dbReference type="SUPFAM" id="SSF53807">
    <property type="entry name" value="Helical backbone' metal receptor"/>
    <property type="match status" value="1"/>
</dbReference>
<dbReference type="OrthoDB" id="66025at2"/>
<evidence type="ECO:0000313" key="8">
    <source>
        <dbReference type="Proteomes" id="UP000077271"/>
    </source>
</evidence>
<name>A0A177KWU0_9BACI</name>
<comment type="subcellular location">
    <subcellularLocation>
        <location evidence="1">Cell membrane</location>
        <topology evidence="1">Lipid-anchor</topology>
    </subcellularLocation>
</comment>
<feature type="domain" description="Fe/B12 periplasmic-binding" evidence="6">
    <location>
        <begin position="54"/>
        <end position="316"/>
    </location>
</feature>
<evidence type="ECO:0000313" key="7">
    <source>
        <dbReference type="EMBL" id="OAH57829.1"/>
    </source>
</evidence>
<dbReference type="PANTHER" id="PTHR30532">
    <property type="entry name" value="IRON III DICITRATE-BINDING PERIPLASMIC PROTEIN"/>
    <property type="match status" value="1"/>
</dbReference>
<dbReference type="GO" id="GO:0005886">
    <property type="term" value="C:plasma membrane"/>
    <property type="evidence" value="ECO:0007669"/>
    <property type="project" value="UniProtKB-SubCell"/>
</dbReference>
<dbReference type="InterPro" id="IPR002491">
    <property type="entry name" value="ABC_transptr_periplasmic_BD"/>
</dbReference>
<dbReference type="Gene3D" id="3.40.50.1980">
    <property type="entry name" value="Nitrogenase molybdenum iron protein domain"/>
    <property type="match status" value="2"/>
</dbReference>
<feature type="chain" id="PRO_5038751370" description="Fe/B12 periplasmic-binding domain-containing protein" evidence="5">
    <location>
        <begin position="23"/>
        <end position="316"/>
    </location>
</feature>
<evidence type="ECO:0000256" key="5">
    <source>
        <dbReference type="SAM" id="SignalP"/>
    </source>
</evidence>
<comment type="caution">
    <text evidence="7">The sequence shown here is derived from an EMBL/GenBank/DDBJ whole genome shotgun (WGS) entry which is preliminary data.</text>
</comment>
<dbReference type="PANTHER" id="PTHR30532:SF1">
    <property type="entry name" value="IRON(3+)-HYDROXAMATE-BINDING PROTEIN FHUD"/>
    <property type="match status" value="1"/>
</dbReference>
<comment type="similarity">
    <text evidence="2">Belongs to the bacterial solute-binding protein 8 family.</text>
</comment>
<dbReference type="EMBL" id="LQWZ01000012">
    <property type="protein sequence ID" value="OAH57829.1"/>
    <property type="molecule type" value="Genomic_DNA"/>
</dbReference>
<evidence type="ECO:0000256" key="2">
    <source>
        <dbReference type="ARBA" id="ARBA00008814"/>
    </source>
</evidence>
<dbReference type="PROSITE" id="PS51257">
    <property type="entry name" value="PROKAR_LIPOPROTEIN"/>
    <property type="match status" value="1"/>
</dbReference>
<accession>A0A177KWU0</accession>
<dbReference type="GO" id="GO:1901678">
    <property type="term" value="P:iron coordination entity transport"/>
    <property type="evidence" value="ECO:0007669"/>
    <property type="project" value="UniProtKB-ARBA"/>
</dbReference>
<dbReference type="Pfam" id="PF01497">
    <property type="entry name" value="Peripla_BP_2"/>
    <property type="match status" value="1"/>
</dbReference>
<sequence length="316" mass="34807">MFKKYLLLISIILALISLGACRSNTEEPSTASKEEKQLTDSTNTEIILDKGPTEIVCLTEICVDTLHLLEIEPSGVSAGGITQEPEFFGEWADTIPIIGGTFFEPNIEDIYQLNPELVIGLGGVHDSLRESLGDIPLYIVSPSSYKDSIEFVREMGELTGKQELAETAIKNFENQIQLFKEQTSKDITTLVMYGSDMNFGIDTKESVVGSLLAEGVNYPWSTDENSESHSSGGTQFSLEEVLKQNPDIIFVETFSFDENIPSLSDQLSKSPIWGELKAVQNDQVHEVRTNIWANGRGLGSLSIVLDEATEIIESSK</sequence>
<keyword evidence="3" id="KW-0813">Transport</keyword>
<evidence type="ECO:0000256" key="3">
    <source>
        <dbReference type="ARBA" id="ARBA00022448"/>
    </source>
</evidence>
<dbReference type="InterPro" id="IPR051313">
    <property type="entry name" value="Bact_iron-sidero_bind"/>
</dbReference>
<dbReference type="GO" id="GO:0030288">
    <property type="term" value="C:outer membrane-bounded periplasmic space"/>
    <property type="evidence" value="ECO:0007669"/>
    <property type="project" value="TreeGrafter"/>
</dbReference>
<reference evidence="7 8" key="1">
    <citation type="submission" date="2016-01" db="EMBL/GenBank/DDBJ databases">
        <title>Investigation of taxonomic status of Bacillus aminovorans.</title>
        <authorList>
            <person name="Verma A."/>
            <person name="Pal Y."/>
            <person name="Krishnamurthi S."/>
        </authorList>
    </citation>
    <scope>NUCLEOTIDE SEQUENCE [LARGE SCALE GENOMIC DNA]</scope>
    <source>
        <strain evidence="7 8">DSM 4337</strain>
    </source>
</reference>
<proteinExistence type="inferred from homology"/>